<keyword evidence="2" id="KW-0472">Membrane</keyword>
<keyword evidence="2" id="KW-0812">Transmembrane</keyword>
<evidence type="ECO:0000256" key="2">
    <source>
        <dbReference type="SAM" id="Phobius"/>
    </source>
</evidence>
<organism evidence="3">
    <name type="scientific">Corethron hystrix</name>
    <dbReference type="NCBI Taxonomy" id="216773"/>
    <lineage>
        <taxon>Eukaryota</taxon>
        <taxon>Sar</taxon>
        <taxon>Stramenopiles</taxon>
        <taxon>Ochrophyta</taxon>
        <taxon>Bacillariophyta</taxon>
        <taxon>Coscinodiscophyceae</taxon>
        <taxon>Corethrophycidae</taxon>
        <taxon>Corethrales</taxon>
        <taxon>Corethraceae</taxon>
        <taxon>Corethron</taxon>
    </lineage>
</organism>
<keyword evidence="2" id="KW-1133">Transmembrane helix</keyword>
<proteinExistence type="predicted"/>
<accession>A0A7S1BGJ2</accession>
<dbReference type="EMBL" id="HBFR01018801">
    <property type="protein sequence ID" value="CAD8886484.1"/>
    <property type="molecule type" value="Transcribed_RNA"/>
</dbReference>
<name>A0A7S1BGJ2_9STRA</name>
<evidence type="ECO:0000313" key="3">
    <source>
        <dbReference type="EMBL" id="CAD8886484.1"/>
    </source>
</evidence>
<protein>
    <submittedName>
        <fullName evidence="3">Uncharacterized protein</fullName>
    </submittedName>
</protein>
<dbReference type="AlphaFoldDB" id="A0A7S1BGJ2"/>
<sequence>MKLGKSKKLSQTDNFPISNTMLDGNDGFRSQYLRNNENAIYTRRIELSSEETIVENTPRTIIDRCTVEPAYFCTFLIDTEQCETLVLGQPTREYCPLFCGICGYYTSKPSHLEENNRASISLFVGIGIATFFLIFFTFCMNKRYKKNNKKNDLHVGKQILCSQSDAQDQGNEGETVSFYESTEISHTDVNVICDQTENDGSVHLPTDENVQSLLSQISRVTSIEKTARLFSVIDQNIKNPGLAIPSDLNESLHTQGHFVEDLHVQVDCLLSKMDDPTQMNSIDDEQGVLESKRGQSQEANMN</sequence>
<evidence type="ECO:0000256" key="1">
    <source>
        <dbReference type="SAM" id="MobiDB-lite"/>
    </source>
</evidence>
<feature type="transmembrane region" description="Helical" evidence="2">
    <location>
        <begin position="118"/>
        <end position="140"/>
    </location>
</feature>
<reference evidence="3" key="1">
    <citation type="submission" date="2021-01" db="EMBL/GenBank/DDBJ databases">
        <authorList>
            <person name="Corre E."/>
            <person name="Pelletier E."/>
            <person name="Niang G."/>
            <person name="Scheremetjew M."/>
            <person name="Finn R."/>
            <person name="Kale V."/>
            <person name="Holt S."/>
            <person name="Cochrane G."/>
            <person name="Meng A."/>
            <person name="Brown T."/>
            <person name="Cohen L."/>
        </authorList>
    </citation>
    <scope>NUCLEOTIDE SEQUENCE</scope>
    <source>
        <strain evidence="3">308</strain>
    </source>
</reference>
<gene>
    <name evidence="3" type="ORF">CHYS00102_LOCUS13682</name>
</gene>
<feature type="region of interest" description="Disordered" evidence="1">
    <location>
        <begin position="275"/>
        <end position="302"/>
    </location>
</feature>